<evidence type="ECO:0000313" key="3">
    <source>
        <dbReference type="Proteomes" id="UP001501461"/>
    </source>
</evidence>
<name>A0ABP5G9Q7_9MICC</name>
<accession>A0ABP5G9Q7</accession>
<keyword evidence="3" id="KW-1185">Reference proteome</keyword>
<keyword evidence="1" id="KW-1133">Transmembrane helix</keyword>
<comment type="caution">
    <text evidence="2">The sequence shown here is derived from an EMBL/GenBank/DDBJ whole genome shotgun (WGS) entry which is preliminary data.</text>
</comment>
<sequence length="117" mass="12696">MGHQTTSYPKPSAWERFQSVAKFVITVLGWGPLAFAVAIPLIATVSLTVDSIWSWFTQDITLSTVIFDLFDSIGNFIAASTDALVPIIALGIICLGIGLTARHIGATMRNRQLSEFP</sequence>
<dbReference type="RefSeq" id="WP_343958415.1">
    <property type="nucleotide sequence ID" value="NZ_BAAAMN010000046.1"/>
</dbReference>
<evidence type="ECO:0000313" key="2">
    <source>
        <dbReference type="EMBL" id="GAA2040525.1"/>
    </source>
</evidence>
<evidence type="ECO:0000256" key="1">
    <source>
        <dbReference type="SAM" id="Phobius"/>
    </source>
</evidence>
<feature type="transmembrane region" description="Helical" evidence="1">
    <location>
        <begin position="20"/>
        <end position="43"/>
    </location>
</feature>
<protein>
    <submittedName>
        <fullName evidence="2">Uncharacterized protein</fullName>
    </submittedName>
</protein>
<keyword evidence="1" id="KW-0812">Transmembrane</keyword>
<dbReference type="EMBL" id="BAAAMN010000046">
    <property type="protein sequence ID" value="GAA2040525.1"/>
    <property type="molecule type" value="Genomic_DNA"/>
</dbReference>
<keyword evidence="1" id="KW-0472">Membrane</keyword>
<dbReference type="Proteomes" id="UP001501461">
    <property type="component" value="Unassembled WGS sequence"/>
</dbReference>
<organism evidence="2 3">
    <name type="scientific">Yaniella flava</name>
    <dbReference type="NCBI Taxonomy" id="287930"/>
    <lineage>
        <taxon>Bacteria</taxon>
        <taxon>Bacillati</taxon>
        <taxon>Actinomycetota</taxon>
        <taxon>Actinomycetes</taxon>
        <taxon>Micrococcales</taxon>
        <taxon>Micrococcaceae</taxon>
        <taxon>Yaniella</taxon>
    </lineage>
</organism>
<reference evidence="3" key="1">
    <citation type="journal article" date="2019" name="Int. J. Syst. Evol. Microbiol.">
        <title>The Global Catalogue of Microorganisms (GCM) 10K type strain sequencing project: providing services to taxonomists for standard genome sequencing and annotation.</title>
        <authorList>
            <consortium name="The Broad Institute Genomics Platform"/>
            <consortium name="The Broad Institute Genome Sequencing Center for Infectious Disease"/>
            <person name="Wu L."/>
            <person name="Ma J."/>
        </authorList>
    </citation>
    <scope>NUCLEOTIDE SEQUENCE [LARGE SCALE GENOMIC DNA]</scope>
    <source>
        <strain evidence="3">JCM 13595</strain>
    </source>
</reference>
<feature type="transmembrane region" description="Helical" evidence="1">
    <location>
        <begin position="83"/>
        <end position="101"/>
    </location>
</feature>
<proteinExistence type="predicted"/>
<gene>
    <name evidence="2" type="ORF">GCM10009720_21180</name>
</gene>